<dbReference type="NCBIfam" id="TIGR00723">
    <property type="entry name" value="ttdB_fumA_fumB"/>
    <property type="match status" value="1"/>
</dbReference>
<evidence type="ECO:0000256" key="12">
    <source>
        <dbReference type="PIRNR" id="PIRNR001394"/>
    </source>
</evidence>
<dbReference type="EMBL" id="CP103445">
    <property type="protein sequence ID" value="UWS31918.1"/>
    <property type="molecule type" value="Genomic_DNA"/>
</dbReference>
<dbReference type="GO" id="GO:0004333">
    <property type="term" value="F:fumarate hydratase activity"/>
    <property type="evidence" value="ECO:0007669"/>
    <property type="project" value="UniProtKB-EC"/>
</dbReference>
<evidence type="ECO:0000256" key="9">
    <source>
        <dbReference type="ARBA" id="ARBA00023004"/>
    </source>
</evidence>
<keyword evidence="9 12" id="KW-0408">Iron</keyword>
<dbReference type="Proteomes" id="UP001058553">
    <property type="component" value="Chromosome"/>
</dbReference>
<evidence type="ECO:0000313" key="16">
    <source>
        <dbReference type="Proteomes" id="UP001058553"/>
    </source>
</evidence>
<organism evidence="15 16">
    <name type="scientific">Erwinia pyrifoliae</name>
    <dbReference type="NCBI Taxonomy" id="79967"/>
    <lineage>
        <taxon>Bacteria</taxon>
        <taxon>Pseudomonadati</taxon>
        <taxon>Pseudomonadota</taxon>
        <taxon>Gammaproteobacteria</taxon>
        <taxon>Enterobacterales</taxon>
        <taxon>Erwiniaceae</taxon>
        <taxon>Erwinia</taxon>
    </lineage>
</organism>
<evidence type="ECO:0000256" key="5">
    <source>
        <dbReference type="ARBA" id="ARBA00011738"/>
    </source>
</evidence>
<keyword evidence="16" id="KW-1185">Reference proteome</keyword>
<comment type="function">
    <text evidence="12">Catalyzes the reversible hydration of fumarate to (S)-malate.</text>
</comment>
<evidence type="ECO:0000256" key="1">
    <source>
        <dbReference type="ARBA" id="ARBA00000929"/>
    </source>
</evidence>
<protein>
    <recommendedName>
        <fullName evidence="12">Fumarate hydratase class I</fullName>
        <ecNumber evidence="12">4.2.1.2</ecNumber>
    </recommendedName>
</protein>
<keyword evidence="6 12" id="KW-0004">4Fe-4S</keyword>
<gene>
    <name evidence="15" type="primary">fumA</name>
    <name evidence="15" type="ORF">NYP84_09505</name>
</gene>
<keyword evidence="8 12" id="KW-0479">Metal-binding</keyword>
<dbReference type="InterPro" id="IPR004647">
    <property type="entry name" value="Fe-S_hydro-lyase_TtdB-typ_cat"/>
</dbReference>
<evidence type="ECO:0000256" key="10">
    <source>
        <dbReference type="ARBA" id="ARBA00023014"/>
    </source>
</evidence>
<evidence type="ECO:0000313" key="15">
    <source>
        <dbReference type="EMBL" id="UWS31918.1"/>
    </source>
</evidence>
<evidence type="ECO:0000256" key="4">
    <source>
        <dbReference type="ARBA" id="ARBA00008876"/>
    </source>
</evidence>
<dbReference type="GeneID" id="92236828"/>
<dbReference type="PANTHER" id="PTHR30389:SF0">
    <property type="entry name" value="FUMARATE HYDRATASE CLASS I, AEROBIC"/>
    <property type="match status" value="1"/>
</dbReference>
<feature type="domain" description="Fe-S hydro-lyase tartrate dehydratase beta-type catalytic" evidence="14">
    <location>
        <begin position="332"/>
        <end position="537"/>
    </location>
</feature>
<evidence type="ECO:0000259" key="13">
    <source>
        <dbReference type="Pfam" id="PF05681"/>
    </source>
</evidence>
<proteinExistence type="inferred from homology"/>
<dbReference type="InterPro" id="IPR020557">
    <property type="entry name" value="Fumarate_lyase_CS"/>
</dbReference>
<dbReference type="NCBIfam" id="NF011920">
    <property type="entry name" value="PRK15391.1"/>
    <property type="match status" value="1"/>
</dbReference>
<evidence type="ECO:0000256" key="6">
    <source>
        <dbReference type="ARBA" id="ARBA00022485"/>
    </source>
</evidence>
<evidence type="ECO:0000256" key="8">
    <source>
        <dbReference type="ARBA" id="ARBA00022723"/>
    </source>
</evidence>
<evidence type="ECO:0000259" key="14">
    <source>
        <dbReference type="Pfam" id="PF05683"/>
    </source>
</evidence>
<reference evidence="15" key="1">
    <citation type="submission" date="2022-07" db="EMBL/GenBank/DDBJ databases">
        <title>Genetic diversity of Erwinia pyrifoliae.</title>
        <authorList>
            <person name="Park D.S."/>
            <person name="Ham H."/>
        </authorList>
    </citation>
    <scope>NUCLEOTIDE SEQUENCE</scope>
    <source>
        <strain evidence="15">CP201486</strain>
    </source>
</reference>
<dbReference type="PROSITE" id="PS00163">
    <property type="entry name" value="FUMARATE_LYASES"/>
    <property type="match status" value="1"/>
</dbReference>
<dbReference type="InterPro" id="IPR036660">
    <property type="entry name" value="Fe-S_hydroAse_TtdB_cat_sf"/>
</dbReference>
<comment type="cofactor">
    <cofactor evidence="2 12">
        <name>[4Fe-4S] cluster</name>
        <dbReference type="ChEBI" id="CHEBI:49883"/>
    </cofactor>
</comment>
<dbReference type="Pfam" id="PF05683">
    <property type="entry name" value="Fumerase_C"/>
    <property type="match status" value="1"/>
</dbReference>
<keyword evidence="11 12" id="KW-0456">Lyase</keyword>
<comment type="catalytic activity">
    <reaction evidence="1 12">
        <text>(S)-malate = fumarate + H2O</text>
        <dbReference type="Rhea" id="RHEA:12460"/>
        <dbReference type="ChEBI" id="CHEBI:15377"/>
        <dbReference type="ChEBI" id="CHEBI:15589"/>
        <dbReference type="ChEBI" id="CHEBI:29806"/>
        <dbReference type="EC" id="4.2.1.2"/>
    </reaction>
</comment>
<comment type="similarity">
    <text evidence="4 12">Belongs to the class-I fumarase family.</text>
</comment>
<dbReference type="RefSeq" id="WP_012668314.1">
    <property type="nucleotide sequence ID" value="NZ_CP023567.1"/>
</dbReference>
<evidence type="ECO:0000256" key="2">
    <source>
        <dbReference type="ARBA" id="ARBA00001966"/>
    </source>
</evidence>
<dbReference type="Pfam" id="PF05681">
    <property type="entry name" value="Fumerase"/>
    <property type="match status" value="1"/>
</dbReference>
<dbReference type="Gene3D" id="3.20.130.10">
    <property type="entry name" value="Fe-S hydro-lyase, tartrate dehydratase beta-type, catalytic domain"/>
    <property type="match status" value="1"/>
</dbReference>
<comment type="pathway">
    <text evidence="3">Carbohydrate metabolism; tricarboxylic acid cycle; (S)-malate from fumarate: step 1/1.</text>
</comment>
<sequence length="548" mass="60142">MSNKPFHYQPPFPLAKDETEYYLLTREHISVSTFDGQEIIKVAPEALTLLAQQAFHDASFMLRPAHQRQVAAILADPQASENDKYVALQFLRNSEIAAKGILPTCQDTGTAIIMGKKGQRVWTGGGDEAALAKGVYNTYTEDNLRYSQNAPLDMYKEVNTGTNLPAQIDLYSVDGDEYQFLCMAKGGGSANKTYLYQETKALLTPAKLKAFLTEKMRSLGTAACPPYHIAFVIGGTSADSTLKTVKLASTHYYDRLPTEGNEHGQAFRDIELEQELLLAAQQLGLGAQFGGKYFAHDIRVVRLPRHGASCPLAMAVSCSADRNIKAKINRDGIWIEKLEHNPGRYIPAELRQQGEGDVVQVDLNRPMTEILAQLSHYPVATRLSLSGTIIVGRDIAHAKLKERIDKGEGLPQYIKDHPIYYAGPAKTPEGYASGSLGPTTAGRMDSYVDQLQANGGSMIMLAKGNRSQQVTDACQQHGGFYLGSIGGPAAVLAQQSIKSLECLEYPELGMEAIWKIDVDNFPAFILVDDKGNDFFQRIQQNPCGKCVK</sequence>
<dbReference type="SUPFAM" id="SSF117457">
    <property type="entry name" value="FumA C-terminal domain-like"/>
    <property type="match status" value="1"/>
</dbReference>
<accession>A0ABY5X3G4</accession>
<name>A0ABY5X3G4_ERWPY</name>
<feature type="domain" description="Fe-S hydro-lyase tartrate dehydratase alpha-type catalytic" evidence="13">
    <location>
        <begin position="51"/>
        <end position="326"/>
    </location>
</feature>
<comment type="subunit">
    <text evidence="5 12">Homodimer.</text>
</comment>
<dbReference type="EC" id="4.2.1.2" evidence="12"/>
<dbReference type="PIRSF" id="PIRSF001394">
    <property type="entry name" value="Fe_dep_fumar_hy"/>
    <property type="match status" value="1"/>
</dbReference>
<keyword evidence="10 12" id="KW-0411">Iron-sulfur</keyword>
<dbReference type="InterPro" id="IPR004646">
    <property type="entry name" value="Fe-S_hydro-lyase_TtdA-typ_cat"/>
</dbReference>
<dbReference type="InterPro" id="IPR011167">
    <property type="entry name" value="Fe_dep_fumarate_hydratase"/>
</dbReference>
<keyword evidence="7" id="KW-0816">Tricarboxylic acid cycle</keyword>
<dbReference type="NCBIfam" id="NF011919">
    <property type="entry name" value="PRK15390.1"/>
    <property type="match status" value="1"/>
</dbReference>
<dbReference type="NCBIfam" id="TIGR00722">
    <property type="entry name" value="ttdA_fumA_fumB"/>
    <property type="match status" value="1"/>
</dbReference>
<dbReference type="InterPro" id="IPR051208">
    <property type="entry name" value="Class-I_Fumarase/Tartrate_DH"/>
</dbReference>
<evidence type="ECO:0000256" key="3">
    <source>
        <dbReference type="ARBA" id="ARBA00004859"/>
    </source>
</evidence>
<dbReference type="PANTHER" id="PTHR30389">
    <property type="entry name" value="FUMARATE HYDRATASE-RELATED"/>
    <property type="match status" value="1"/>
</dbReference>
<evidence type="ECO:0000256" key="11">
    <source>
        <dbReference type="ARBA" id="ARBA00023239"/>
    </source>
</evidence>
<evidence type="ECO:0000256" key="7">
    <source>
        <dbReference type="ARBA" id="ARBA00022532"/>
    </source>
</evidence>